<evidence type="ECO:0000313" key="4">
    <source>
        <dbReference type="EMBL" id="TWT49890.1"/>
    </source>
</evidence>
<dbReference type="EMBL" id="SIHI01000017">
    <property type="protein sequence ID" value="TWT49890.1"/>
    <property type="molecule type" value="Genomic_DNA"/>
</dbReference>
<keyword evidence="5" id="KW-1185">Reference proteome</keyword>
<accession>A0A5C5WGV8</accession>
<dbReference type="Proteomes" id="UP000317243">
    <property type="component" value="Unassembled WGS sequence"/>
</dbReference>
<feature type="domain" description="Cadherin" evidence="3">
    <location>
        <begin position="401"/>
        <end position="490"/>
    </location>
</feature>
<evidence type="ECO:0000259" key="3">
    <source>
        <dbReference type="PROSITE" id="PS50268"/>
    </source>
</evidence>
<evidence type="ECO:0000313" key="5">
    <source>
        <dbReference type="Proteomes" id="UP000317243"/>
    </source>
</evidence>
<dbReference type="GO" id="GO:0005509">
    <property type="term" value="F:calcium ion binding"/>
    <property type="evidence" value="ECO:0007669"/>
    <property type="project" value="InterPro"/>
</dbReference>
<name>A0A5C5WGV8_9PLAN</name>
<protein>
    <submittedName>
        <fullName evidence="4">Putative Ig domain protein</fullName>
    </submittedName>
</protein>
<dbReference type="GO" id="GO:0016020">
    <property type="term" value="C:membrane"/>
    <property type="evidence" value="ECO:0007669"/>
    <property type="project" value="InterPro"/>
</dbReference>
<dbReference type="SUPFAM" id="SSF49313">
    <property type="entry name" value="Cadherin-like"/>
    <property type="match status" value="1"/>
</dbReference>
<dbReference type="GO" id="GO:0007156">
    <property type="term" value="P:homophilic cell adhesion via plasma membrane adhesion molecules"/>
    <property type="evidence" value="ECO:0007669"/>
    <property type="project" value="InterPro"/>
</dbReference>
<dbReference type="AlphaFoldDB" id="A0A5C5WGV8"/>
<keyword evidence="2" id="KW-0472">Membrane</keyword>
<dbReference type="Pfam" id="PF05345">
    <property type="entry name" value="He_PIG"/>
    <property type="match status" value="1"/>
</dbReference>
<reference evidence="4 5" key="1">
    <citation type="submission" date="2019-02" db="EMBL/GenBank/DDBJ databases">
        <title>Deep-cultivation of Planctomycetes and their phenomic and genomic characterization uncovers novel biology.</title>
        <authorList>
            <person name="Wiegand S."/>
            <person name="Jogler M."/>
            <person name="Boedeker C."/>
            <person name="Pinto D."/>
            <person name="Vollmers J."/>
            <person name="Rivas-Marin E."/>
            <person name="Kohn T."/>
            <person name="Peeters S.H."/>
            <person name="Heuer A."/>
            <person name="Rast P."/>
            <person name="Oberbeckmann S."/>
            <person name="Bunk B."/>
            <person name="Jeske O."/>
            <person name="Meyerdierks A."/>
            <person name="Storesund J.E."/>
            <person name="Kallscheuer N."/>
            <person name="Luecker S."/>
            <person name="Lage O.M."/>
            <person name="Pohl T."/>
            <person name="Merkel B.J."/>
            <person name="Hornburger P."/>
            <person name="Mueller R.-W."/>
            <person name="Bruemmer F."/>
            <person name="Labrenz M."/>
            <person name="Spormann A.M."/>
            <person name="Op Den Camp H."/>
            <person name="Overmann J."/>
            <person name="Amann R."/>
            <person name="Jetten M.S.M."/>
            <person name="Mascher T."/>
            <person name="Medema M.H."/>
            <person name="Devos D.P."/>
            <person name="Kaster A.-K."/>
            <person name="Ovreas L."/>
            <person name="Rohde M."/>
            <person name="Galperin M.Y."/>
            <person name="Jogler C."/>
        </authorList>
    </citation>
    <scope>NUCLEOTIDE SEQUENCE [LARGE SCALE GENOMIC DNA]</scope>
    <source>
        <strain evidence="4 5">KOR42</strain>
    </source>
</reference>
<evidence type="ECO:0000256" key="2">
    <source>
        <dbReference type="SAM" id="Phobius"/>
    </source>
</evidence>
<keyword evidence="2" id="KW-0812">Transmembrane</keyword>
<sequence>MQQREKILAILLGGVVLFWFGMPIFKGYFVEPLNQLEAQESTRMQESRTKMAQQIELAKQGKALEDWKRISLPPKPTDAHRLYQDWLTDIALMSGFTNPRFTLENRSQKDDTYVRIPVKIEAEATLQEVAQFLDRFESVDLLQRISKCDVTSPVSEGNPKLKVTLTAEGLSIQSAEDRNELFPQVPLEEELGKEQTRLTLLNTPEDFPTTVPFRIRIGDEFCNVTEMVDNEWTLQRGVAKTFANDHPAGTSIELFPISTKKGSDQRAVQNMWSQSFFTKPAPSVEYEPQLADRETPTAIRGRKFEHQLKVTGWNPAFGQPRYTLINGPEGLDIDERSGTISWPVSTSVETGDLMIEAAVWGSASKEAGFTDTLNLKVRDPNEAPVIDGPKSLTFYLGRESVVPVSAHDPDADSSLLTYSIANGPQGMTIDSRTGTIRWKPPESMETEASSVQVTATDADPDEEHRASTTVTIPISVEEDSARFAYLTASFTRSNGEDQVMKEAWIFDRATNTRTTLHEGDQFRISDFDMTVAEIGPDYIKVRRNGGLYQLNFEQPLVMMTQLAVADQDYNPVPVDEPNEPEPADPPATTNEAEPAEPAATDTPTQPEASDEADADETTEESTDEKPADETDSVS</sequence>
<dbReference type="InterPro" id="IPR015919">
    <property type="entry name" value="Cadherin-like_sf"/>
</dbReference>
<dbReference type="Gene3D" id="3.30.70.60">
    <property type="match status" value="1"/>
</dbReference>
<keyword evidence="2" id="KW-1133">Transmembrane helix</keyword>
<dbReference type="InterPro" id="IPR002126">
    <property type="entry name" value="Cadherin-like_dom"/>
</dbReference>
<organism evidence="4 5">
    <name type="scientific">Thalassoglobus neptunius</name>
    <dbReference type="NCBI Taxonomy" id="1938619"/>
    <lineage>
        <taxon>Bacteria</taxon>
        <taxon>Pseudomonadati</taxon>
        <taxon>Planctomycetota</taxon>
        <taxon>Planctomycetia</taxon>
        <taxon>Planctomycetales</taxon>
        <taxon>Planctomycetaceae</taxon>
        <taxon>Thalassoglobus</taxon>
    </lineage>
</organism>
<feature type="compositionally biased region" description="Low complexity" evidence="1">
    <location>
        <begin position="586"/>
        <end position="607"/>
    </location>
</feature>
<feature type="compositionally biased region" description="Acidic residues" evidence="1">
    <location>
        <begin position="608"/>
        <end position="622"/>
    </location>
</feature>
<dbReference type="Gene3D" id="2.60.40.10">
    <property type="entry name" value="Immunoglobulins"/>
    <property type="match status" value="2"/>
</dbReference>
<comment type="caution">
    <text evidence="4">The sequence shown here is derived from an EMBL/GenBank/DDBJ whole genome shotgun (WGS) entry which is preliminary data.</text>
</comment>
<dbReference type="OrthoDB" id="213434at2"/>
<feature type="transmembrane region" description="Helical" evidence="2">
    <location>
        <begin position="7"/>
        <end position="25"/>
    </location>
</feature>
<feature type="region of interest" description="Disordered" evidence="1">
    <location>
        <begin position="569"/>
        <end position="634"/>
    </location>
</feature>
<evidence type="ECO:0000256" key="1">
    <source>
        <dbReference type="SAM" id="MobiDB-lite"/>
    </source>
</evidence>
<proteinExistence type="predicted"/>
<dbReference type="RefSeq" id="WP_146511265.1">
    <property type="nucleotide sequence ID" value="NZ_SIHI01000017.1"/>
</dbReference>
<dbReference type="InterPro" id="IPR014717">
    <property type="entry name" value="Transl_elong_EF1B/ribsomal_bS6"/>
</dbReference>
<dbReference type="PROSITE" id="PS50268">
    <property type="entry name" value="CADHERIN_2"/>
    <property type="match status" value="1"/>
</dbReference>
<dbReference type="InterPro" id="IPR013783">
    <property type="entry name" value="Ig-like_fold"/>
</dbReference>
<gene>
    <name evidence="4" type="ORF">KOR42_38420</name>
</gene>